<gene>
    <name evidence="2" type="ORF">AWB68_04348</name>
</gene>
<dbReference type="CDD" id="cd02947">
    <property type="entry name" value="TRX_family"/>
    <property type="match status" value="1"/>
</dbReference>
<dbReference type="RefSeq" id="WP_087646425.1">
    <property type="nucleotide sequence ID" value="NZ_FCON02000051.1"/>
</dbReference>
<comment type="caution">
    <text evidence="2">The sequence shown here is derived from an EMBL/GenBank/DDBJ whole genome shotgun (WGS) entry which is preliminary data.</text>
</comment>
<dbReference type="InterPro" id="IPR036249">
    <property type="entry name" value="Thioredoxin-like_sf"/>
</dbReference>
<protein>
    <submittedName>
        <fullName evidence="2">Thioredoxin</fullName>
    </submittedName>
</protein>
<dbReference type="Gene3D" id="3.40.30.10">
    <property type="entry name" value="Glutaredoxin"/>
    <property type="match status" value="1"/>
</dbReference>
<name>A0A158JVZ0_9BURK</name>
<dbReference type="Proteomes" id="UP000054770">
    <property type="component" value="Unassembled WGS sequence"/>
</dbReference>
<proteinExistence type="predicted"/>
<evidence type="ECO:0000313" key="3">
    <source>
        <dbReference type="Proteomes" id="UP000054770"/>
    </source>
</evidence>
<reference evidence="2" key="1">
    <citation type="submission" date="2016-01" db="EMBL/GenBank/DDBJ databases">
        <authorList>
            <person name="Peeters C."/>
        </authorList>
    </citation>
    <scope>NUCLEOTIDE SEQUENCE [LARGE SCALE GENOMIC DNA]</scope>
    <source>
        <strain evidence="2">LMG 22940</strain>
    </source>
</reference>
<evidence type="ECO:0000313" key="2">
    <source>
        <dbReference type="EMBL" id="SAL72978.1"/>
    </source>
</evidence>
<sequence length="112" mass="12519">MAMTTRYATSQPPRADIDDLTGATVVEFGTDWCGFCRAAQPLIAQAFHDHPDVRHLKIEDGSGRALGRSFRVKLWPTLVFMLNGKEITRVVRPRDASEIRDALALIDEPLAR</sequence>
<dbReference type="SUPFAM" id="SSF52833">
    <property type="entry name" value="Thioredoxin-like"/>
    <property type="match status" value="1"/>
</dbReference>
<feature type="domain" description="Thioredoxin" evidence="1">
    <location>
        <begin position="1"/>
        <end position="111"/>
    </location>
</feature>
<keyword evidence="3" id="KW-1185">Reference proteome</keyword>
<dbReference type="EMBL" id="FCON02000051">
    <property type="protein sequence ID" value="SAL72978.1"/>
    <property type="molecule type" value="Genomic_DNA"/>
</dbReference>
<organism evidence="2 3">
    <name type="scientific">Caballeronia choica</name>
    <dbReference type="NCBI Taxonomy" id="326476"/>
    <lineage>
        <taxon>Bacteria</taxon>
        <taxon>Pseudomonadati</taxon>
        <taxon>Pseudomonadota</taxon>
        <taxon>Betaproteobacteria</taxon>
        <taxon>Burkholderiales</taxon>
        <taxon>Burkholderiaceae</taxon>
        <taxon>Caballeronia</taxon>
    </lineage>
</organism>
<dbReference type="InterPro" id="IPR013766">
    <property type="entry name" value="Thioredoxin_domain"/>
</dbReference>
<dbReference type="AlphaFoldDB" id="A0A158JVZ0"/>
<accession>A0A158JVZ0</accession>
<evidence type="ECO:0000259" key="1">
    <source>
        <dbReference type="PROSITE" id="PS51352"/>
    </source>
</evidence>
<dbReference type="Pfam" id="PF00085">
    <property type="entry name" value="Thioredoxin"/>
    <property type="match status" value="1"/>
</dbReference>
<dbReference type="PROSITE" id="PS51352">
    <property type="entry name" value="THIOREDOXIN_2"/>
    <property type="match status" value="1"/>
</dbReference>
<dbReference type="OrthoDB" id="215495at2"/>